<accession>A0A2G9V2K7</accession>
<evidence type="ECO:0000313" key="1">
    <source>
        <dbReference type="EMBL" id="PIO76616.1"/>
    </source>
</evidence>
<dbReference type="Proteomes" id="UP000230423">
    <property type="component" value="Unassembled WGS sequence"/>
</dbReference>
<dbReference type="SUPFAM" id="SSF56219">
    <property type="entry name" value="DNase I-like"/>
    <property type="match status" value="1"/>
</dbReference>
<sequence>MRRTRVSQLIACTYNCRSVSSAAQLPALIDEAKRIRYHVIGLSETKRKEPLSCTWTDGTSVFLGARKMIQHQEVLAYAPTADSDEEQHDIIYEQLEKLVSSRHGYVLVMGDFYARIGSRKAGEVFIGPHSAEERYEPGERLASFCESHHLYLYRRQQSILQGAGEKVDSYLSERTALPRN</sequence>
<proteinExistence type="predicted"/>
<reference evidence="1 2" key="1">
    <citation type="submission" date="2015-09" db="EMBL/GenBank/DDBJ databases">
        <title>Draft genome of the parasitic nematode Teladorsagia circumcincta isolate WARC Sus (inbred).</title>
        <authorList>
            <person name="Mitreva M."/>
        </authorList>
    </citation>
    <scope>NUCLEOTIDE SEQUENCE [LARGE SCALE GENOMIC DNA]</scope>
    <source>
        <strain evidence="1 2">S</strain>
    </source>
</reference>
<evidence type="ECO:0000313" key="2">
    <source>
        <dbReference type="Proteomes" id="UP000230423"/>
    </source>
</evidence>
<dbReference type="InterPro" id="IPR036691">
    <property type="entry name" value="Endo/exonu/phosph_ase_sf"/>
</dbReference>
<gene>
    <name evidence="1" type="ORF">TELCIR_01302</name>
</gene>
<evidence type="ECO:0008006" key="3">
    <source>
        <dbReference type="Google" id="ProtNLM"/>
    </source>
</evidence>
<dbReference type="EMBL" id="KZ345039">
    <property type="protein sequence ID" value="PIO76616.1"/>
    <property type="molecule type" value="Genomic_DNA"/>
</dbReference>
<organism evidence="1 2">
    <name type="scientific">Teladorsagia circumcincta</name>
    <name type="common">Brown stomach worm</name>
    <name type="synonym">Ostertagia circumcincta</name>
    <dbReference type="NCBI Taxonomy" id="45464"/>
    <lineage>
        <taxon>Eukaryota</taxon>
        <taxon>Metazoa</taxon>
        <taxon>Ecdysozoa</taxon>
        <taxon>Nematoda</taxon>
        <taxon>Chromadorea</taxon>
        <taxon>Rhabditida</taxon>
        <taxon>Rhabditina</taxon>
        <taxon>Rhabditomorpha</taxon>
        <taxon>Strongyloidea</taxon>
        <taxon>Trichostrongylidae</taxon>
        <taxon>Teladorsagia</taxon>
    </lineage>
</organism>
<name>A0A2G9V2K7_TELCI</name>
<dbReference type="OrthoDB" id="410104at2759"/>
<dbReference type="Gene3D" id="3.60.10.10">
    <property type="entry name" value="Endonuclease/exonuclease/phosphatase"/>
    <property type="match status" value="1"/>
</dbReference>
<keyword evidence="2" id="KW-1185">Reference proteome</keyword>
<dbReference type="AlphaFoldDB" id="A0A2G9V2K7"/>
<protein>
    <recommendedName>
        <fullName evidence="3">Endonuclease/exonuclease/phosphatase domain-containing protein</fullName>
    </recommendedName>
</protein>